<reference evidence="4" key="1">
    <citation type="submission" date="2016-06" db="UniProtKB">
        <authorList>
            <consortium name="WormBaseParasite"/>
        </authorList>
    </citation>
    <scope>IDENTIFICATION</scope>
</reference>
<dbReference type="WBParaSite" id="GPUH_0000641701-mRNA-1">
    <property type="protein sequence ID" value="GPUH_0000641701-mRNA-1"/>
    <property type="gene ID" value="GPUH_0000641701"/>
</dbReference>
<organism evidence="4">
    <name type="scientific">Gongylonema pulchrum</name>
    <dbReference type="NCBI Taxonomy" id="637853"/>
    <lineage>
        <taxon>Eukaryota</taxon>
        <taxon>Metazoa</taxon>
        <taxon>Ecdysozoa</taxon>
        <taxon>Nematoda</taxon>
        <taxon>Chromadorea</taxon>
        <taxon>Rhabditida</taxon>
        <taxon>Spirurina</taxon>
        <taxon>Spiruromorpha</taxon>
        <taxon>Spiruroidea</taxon>
        <taxon>Gongylonematidae</taxon>
        <taxon>Gongylonema</taxon>
    </lineage>
</organism>
<accession>A0A183DCG7</accession>
<evidence type="ECO:0000313" key="4">
    <source>
        <dbReference type="WBParaSite" id="GPUH_0000641701-mRNA-1"/>
    </source>
</evidence>
<feature type="compositionally biased region" description="Basic and acidic residues" evidence="1">
    <location>
        <begin position="45"/>
        <end position="57"/>
    </location>
</feature>
<reference evidence="2 3" key="2">
    <citation type="submission" date="2018-11" db="EMBL/GenBank/DDBJ databases">
        <authorList>
            <consortium name="Pathogen Informatics"/>
        </authorList>
    </citation>
    <scope>NUCLEOTIDE SEQUENCE [LARGE SCALE GENOMIC DNA]</scope>
</reference>
<dbReference type="Proteomes" id="UP000271098">
    <property type="component" value="Unassembled WGS sequence"/>
</dbReference>
<feature type="compositionally biased region" description="Polar residues" evidence="1">
    <location>
        <begin position="34"/>
        <end position="44"/>
    </location>
</feature>
<keyword evidence="3" id="KW-1185">Reference proteome</keyword>
<dbReference type="AlphaFoldDB" id="A0A183DCG7"/>
<evidence type="ECO:0000313" key="3">
    <source>
        <dbReference type="Proteomes" id="UP000271098"/>
    </source>
</evidence>
<feature type="region of interest" description="Disordered" evidence="1">
    <location>
        <begin position="34"/>
        <end position="101"/>
    </location>
</feature>
<evidence type="ECO:0000313" key="2">
    <source>
        <dbReference type="EMBL" id="VDK54600.1"/>
    </source>
</evidence>
<feature type="compositionally biased region" description="Basic and acidic residues" evidence="1">
    <location>
        <begin position="75"/>
        <end position="101"/>
    </location>
</feature>
<gene>
    <name evidence="2" type="ORF">GPUH_LOCUS6408</name>
</gene>
<name>A0A183DCG7_9BILA</name>
<proteinExistence type="predicted"/>
<sequence>MELGGVQAMAQAHSLVSTAVGGVSGSQVSMPAVSELSNVSSGSISDRELPETPEKHTKPPKANSSDKKPPRKRRKNDDSQQPKTDRKVTECFKDRKENLCP</sequence>
<protein>
    <submittedName>
        <fullName evidence="4">BZIP domain-containing protein</fullName>
    </submittedName>
</protein>
<evidence type="ECO:0000256" key="1">
    <source>
        <dbReference type="SAM" id="MobiDB-lite"/>
    </source>
</evidence>
<dbReference type="EMBL" id="UYRT01014981">
    <property type="protein sequence ID" value="VDK54600.1"/>
    <property type="molecule type" value="Genomic_DNA"/>
</dbReference>